<feature type="domain" description="Peptidase M10 metallopeptidase" evidence="6">
    <location>
        <begin position="98"/>
        <end position="297"/>
    </location>
</feature>
<dbReference type="GO" id="GO:0031012">
    <property type="term" value="C:extracellular matrix"/>
    <property type="evidence" value="ECO:0007669"/>
    <property type="project" value="InterPro"/>
</dbReference>
<keyword evidence="4" id="KW-0862">Zinc</keyword>
<evidence type="ECO:0000313" key="8">
    <source>
        <dbReference type="EMBL" id="KAK6361800.1"/>
    </source>
</evidence>
<evidence type="ECO:0000259" key="6">
    <source>
        <dbReference type="Pfam" id="PF00413"/>
    </source>
</evidence>
<name>A0AAV9VIL6_9PEZI</name>
<dbReference type="GO" id="GO:0008270">
    <property type="term" value="F:zinc ion binding"/>
    <property type="evidence" value="ECO:0007669"/>
    <property type="project" value="InterPro"/>
</dbReference>
<sequence length="618" mass="69353">MQNPTASDVMRESSPAIEYIKKHLSCFKCYTQPADASDSLVQYAAITTAIGKFQKSMGLPGTGIFDPKTAECLRQPHCHNHNGPGDSIFPEQRYKGTRKLSYCFEQYPDHGLSVVEVRAAFEAALTGWSAQFVPKLSFVEMSPHKQVDIRISWREDFQRLVAENEEHNIDNRNTSTMPTPDSSSYASTEYTDVETVDSESEQHEIVKWKDDFFAISYSPLSKEGTCADIKIYFDDKPADEKTRGQQQVSDRLACMVIHQIGHILGLGHSNNENAVMWPAYRNAKLHGSDVSAIRVKYPLQTGGIDTIDNGKWYIIKRAESKPGTVAEIVAAPGGKLYRRDVDGSVWKYEGGGEWECVNQDLPAVQIDATSQYLFLLQKDGHIYRRESGKMWEQIESPSPHAPTRIIRAAKNGKALYQLYGTSQVFVSCFSNEVDCRWVLLDRCVKGGTVDIVATASEVFIIHQNGTIHQSNGRYRQCRQIQGEMDLENIKIVGSENLLYRFDATTGSLNEWDGTDIGSIYPAWIDIHLPEVTLLENAQKVMIAATGSYVYAYLAVPGTKLQRACYYNNRKDIWGTSGSWVQMPSIHLVRVEQFVAADSNLHCLDSCGNIYIYRPKLGG</sequence>
<dbReference type="GO" id="GO:0006508">
    <property type="term" value="P:proteolysis"/>
    <property type="evidence" value="ECO:0007669"/>
    <property type="project" value="UniProtKB-KW"/>
</dbReference>
<evidence type="ECO:0000259" key="7">
    <source>
        <dbReference type="Pfam" id="PF01471"/>
    </source>
</evidence>
<dbReference type="SUPFAM" id="SSF47090">
    <property type="entry name" value="PGBD-like"/>
    <property type="match status" value="1"/>
</dbReference>
<reference evidence="8 9" key="1">
    <citation type="submission" date="2019-10" db="EMBL/GenBank/DDBJ databases">
        <authorList>
            <person name="Palmer J.M."/>
        </authorList>
    </citation>
    <scope>NUCLEOTIDE SEQUENCE [LARGE SCALE GENOMIC DNA]</scope>
    <source>
        <strain evidence="8 9">TWF730</strain>
    </source>
</reference>
<protein>
    <submittedName>
        <fullName evidence="8">Matrix metalloproteinase-24</fullName>
    </submittedName>
</protein>
<keyword evidence="3" id="KW-0378">Hydrolase</keyword>
<keyword evidence="2" id="KW-0479">Metal-binding</keyword>
<dbReference type="Pfam" id="PF01471">
    <property type="entry name" value="PG_binding_1"/>
    <property type="match status" value="1"/>
</dbReference>
<organism evidence="8 9">
    <name type="scientific">Orbilia blumenaviensis</name>
    <dbReference type="NCBI Taxonomy" id="1796055"/>
    <lineage>
        <taxon>Eukaryota</taxon>
        <taxon>Fungi</taxon>
        <taxon>Dikarya</taxon>
        <taxon>Ascomycota</taxon>
        <taxon>Pezizomycotina</taxon>
        <taxon>Orbiliomycetes</taxon>
        <taxon>Orbiliales</taxon>
        <taxon>Orbiliaceae</taxon>
        <taxon>Orbilia</taxon>
    </lineage>
</organism>
<evidence type="ECO:0000256" key="2">
    <source>
        <dbReference type="ARBA" id="ARBA00022723"/>
    </source>
</evidence>
<comment type="caution">
    <text evidence="8">The sequence shown here is derived from an EMBL/GenBank/DDBJ whole genome shotgun (WGS) entry which is preliminary data.</text>
</comment>
<keyword evidence="5 8" id="KW-0482">Metalloprotease</keyword>
<dbReference type="EMBL" id="JAVHNS010000002">
    <property type="protein sequence ID" value="KAK6361800.1"/>
    <property type="molecule type" value="Genomic_DNA"/>
</dbReference>
<dbReference type="Pfam" id="PF00413">
    <property type="entry name" value="Peptidase_M10"/>
    <property type="match status" value="1"/>
</dbReference>
<dbReference type="InterPro" id="IPR036365">
    <property type="entry name" value="PGBD-like_sf"/>
</dbReference>
<keyword evidence="1" id="KW-0645">Protease</keyword>
<dbReference type="Gene3D" id="3.40.390.10">
    <property type="entry name" value="Collagenase (Catalytic Domain)"/>
    <property type="match status" value="1"/>
</dbReference>
<dbReference type="GO" id="GO:0004222">
    <property type="term" value="F:metalloendopeptidase activity"/>
    <property type="evidence" value="ECO:0007669"/>
    <property type="project" value="InterPro"/>
</dbReference>
<dbReference type="SUPFAM" id="SSF55486">
    <property type="entry name" value="Metalloproteases ('zincins'), catalytic domain"/>
    <property type="match status" value="1"/>
</dbReference>
<evidence type="ECO:0000256" key="5">
    <source>
        <dbReference type="ARBA" id="ARBA00023049"/>
    </source>
</evidence>
<dbReference type="Proteomes" id="UP001373714">
    <property type="component" value="Unassembled WGS sequence"/>
</dbReference>
<dbReference type="PANTHER" id="PTHR10201:SF323">
    <property type="entry name" value="MATRIX METALLOPROTEINASE-21"/>
    <property type="match status" value="1"/>
</dbReference>
<proteinExistence type="predicted"/>
<dbReference type="InterPro" id="IPR024079">
    <property type="entry name" value="MetalloPept_cat_dom_sf"/>
</dbReference>
<evidence type="ECO:0000256" key="1">
    <source>
        <dbReference type="ARBA" id="ARBA00022670"/>
    </source>
</evidence>
<dbReference type="InterPro" id="IPR001818">
    <property type="entry name" value="Pept_M10_metallopeptidase"/>
</dbReference>
<keyword evidence="9" id="KW-1185">Reference proteome</keyword>
<evidence type="ECO:0000256" key="3">
    <source>
        <dbReference type="ARBA" id="ARBA00022801"/>
    </source>
</evidence>
<gene>
    <name evidence="8" type="primary">MMP24</name>
    <name evidence="8" type="ORF">TWF730_005515</name>
</gene>
<feature type="domain" description="Peptidoglycan binding-like" evidence="7">
    <location>
        <begin position="14"/>
        <end position="73"/>
    </location>
</feature>
<accession>A0AAV9VIL6</accession>
<evidence type="ECO:0000256" key="4">
    <source>
        <dbReference type="ARBA" id="ARBA00022833"/>
    </source>
</evidence>
<dbReference type="InterPro" id="IPR002477">
    <property type="entry name" value="Peptidoglycan-bd-like"/>
</dbReference>
<dbReference type="PANTHER" id="PTHR10201">
    <property type="entry name" value="MATRIX METALLOPROTEINASE"/>
    <property type="match status" value="1"/>
</dbReference>
<dbReference type="AlphaFoldDB" id="A0AAV9VIL6"/>
<evidence type="ECO:0000313" key="9">
    <source>
        <dbReference type="Proteomes" id="UP001373714"/>
    </source>
</evidence>